<evidence type="ECO:0000313" key="2">
    <source>
        <dbReference type="Proteomes" id="UP001293254"/>
    </source>
</evidence>
<dbReference type="PANTHER" id="PTHR45654:SF93">
    <property type="entry name" value="HOMEOBOX-LEUCINE ZIPPER PROTEIN HDG2-RELATED"/>
    <property type="match status" value="1"/>
</dbReference>
<dbReference type="InterPro" id="IPR042160">
    <property type="entry name" value="HD-Zip_IV"/>
</dbReference>
<feature type="non-terminal residue" evidence="1">
    <location>
        <position position="1"/>
    </location>
</feature>
<dbReference type="GO" id="GO:0003677">
    <property type="term" value="F:DNA binding"/>
    <property type="evidence" value="ECO:0007669"/>
    <property type="project" value="UniProtKB-KW"/>
</dbReference>
<gene>
    <name evidence="1" type="ORF">Salat_0874300</name>
</gene>
<sequence>TLYERHENSNFHIENNKLRAENIRCKEALSSARCCACGRAIVVVGMSSNEHCLRVENGQLREQIEHLAAITAKFVGKPLGDNDTVPSSATSLTVDTDVVQKFKGNQKIDE</sequence>
<dbReference type="Proteomes" id="UP001293254">
    <property type="component" value="Unassembled WGS sequence"/>
</dbReference>
<proteinExistence type="predicted"/>
<dbReference type="PANTHER" id="PTHR45654">
    <property type="entry name" value="HOMEOBOX-LEUCINE ZIPPER PROTEIN MERISTEM L1"/>
    <property type="match status" value="1"/>
</dbReference>
<reference evidence="1" key="1">
    <citation type="submission" date="2020-06" db="EMBL/GenBank/DDBJ databases">
        <authorList>
            <person name="Li T."/>
            <person name="Hu X."/>
            <person name="Zhang T."/>
            <person name="Song X."/>
            <person name="Zhang H."/>
            <person name="Dai N."/>
            <person name="Sheng W."/>
            <person name="Hou X."/>
            <person name="Wei L."/>
        </authorList>
    </citation>
    <scope>NUCLEOTIDE SEQUENCE</scope>
    <source>
        <strain evidence="1">3651</strain>
        <tissue evidence="1">Leaf</tissue>
    </source>
</reference>
<comment type="caution">
    <text evidence="1">The sequence shown here is derived from an EMBL/GenBank/DDBJ whole genome shotgun (WGS) entry which is preliminary data.</text>
</comment>
<accession>A0AAE1YJ97</accession>
<keyword evidence="1" id="KW-0371">Homeobox</keyword>
<dbReference type="EMBL" id="JACGWO010000003">
    <property type="protein sequence ID" value="KAK4431122.1"/>
    <property type="molecule type" value="Genomic_DNA"/>
</dbReference>
<reference evidence="1" key="2">
    <citation type="journal article" date="2024" name="Plant">
        <title>Genomic evolution and insights into agronomic trait innovations of Sesamum species.</title>
        <authorList>
            <person name="Miao H."/>
            <person name="Wang L."/>
            <person name="Qu L."/>
            <person name="Liu H."/>
            <person name="Sun Y."/>
            <person name="Le M."/>
            <person name="Wang Q."/>
            <person name="Wei S."/>
            <person name="Zheng Y."/>
            <person name="Lin W."/>
            <person name="Duan Y."/>
            <person name="Cao H."/>
            <person name="Xiong S."/>
            <person name="Wang X."/>
            <person name="Wei L."/>
            <person name="Li C."/>
            <person name="Ma Q."/>
            <person name="Ju M."/>
            <person name="Zhao R."/>
            <person name="Li G."/>
            <person name="Mu C."/>
            <person name="Tian Q."/>
            <person name="Mei H."/>
            <person name="Zhang T."/>
            <person name="Gao T."/>
            <person name="Zhang H."/>
        </authorList>
    </citation>
    <scope>NUCLEOTIDE SEQUENCE</scope>
    <source>
        <strain evidence="1">3651</strain>
    </source>
</reference>
<keyword evidence="1" id="KW-0238">DNA-binding</keyword>
<dbReference type="AlphaFoldDB" id="A0AAE1YJ97"/>
<evidence type="ECO:0000313" key="1">
    <source>
        <dbReference type="EMBL" id="KAK4431122.1"/>
    </source>
</evidence>
<keyword evidence="2" id="KW-1185">Reference proteome</keyword>
<organism evidence="1 2">
    <name type="scientific">Sesamum alatum</name>
    <dbReference type="NCBI Taxonomy" id="300844"/>
    <lineage>
        <taxon>Eukaryota</taxon>
        <taxon>Viridiplantae</taxon>
        <taxon>Streptophyta</taxon>
        <taxon>Embryophyta</taxon>
        <taxon>Tracheophyta</taxon>
        <taxon>Spermatophyta</taxon>
        <taxon>Magnoliopsida</taxon>
        <taxon>eudicotyledons</taxon>
        <taxon>Gunneridae</taxon>
        <taxon>Pentapetalae</taxon>
        <taxon>asterids</taxon>
        <taxon>lamiids</taxon>
        <taxon>Lamiales</taxon>
        <taxon>Pedaliaceae</taxon>
        <taxon>Sesamum</taxon>
    </lineage>
</organism>
<protein>
    <submittedName>
        <fullName evidence="1">Homeobox-leucine zipper protein PROTODERMAL FACTOR 2</fullName>
    </submittedName>
</protein>
<name>A0AAE1YJ97_9LAMI</name>